<name>A0A2H5XBF2_9BACT</name>
<dbReference type="Pfam" id="PF07833">
    <property type="entry name" value="Cu_amine_oxidN1"/>
    <property type="match status" value="1"/>
</dbReference>
<dbReference type="AlphaFoldDB" id="A0A2H5XBF2"/>
<evidence type="ECO:0000313" key="2">
    <source>
        <dbReference type="EMBL" id="GBC98520.1"/>
    </source>
</evidence>
<sequence length="78" mass="9012">MHTGSVQQFMAFKEWVVTLKRDGRWVKMGAFSWEMETDRGKVKLERPVFPDKGELIVPLRQVAEALGVLSIKKVKRLP</sequence>
<dbReference type="Proteomes" id="UP000236173">
    <property type="component" value="Unassembled WGS sequence"/>
</dbReference>
<feature type="domain" description="Copper amine oxidase-like N-terminal" evidence="1">
    <location>
        <begin position="16"/>
        <end position="68"/>
    </location>
</feature>
<protein>
    <recommendedName>
        <fullName evidence="1">Copper amine oxidase-like N-terminal domain-containing protein</fullName>
    </recommendedName>
</protein>
<organism evidence="2 3">
    <name type="scientific">Candidatus Fervidibacter japonicus</name>
    <dbReference type="NCBI Taxonomy" id="2035412"/>
    <lineage>
        <taxon>Bacteria</taxon>
        <taxon>Candidatus Fervidibacterota</taxon>
        <taxon>Candidatus Fervidibacter</taxon>
    </lineage>
</organism>
<accession>A0A2H5XBF2</accession>
<reference evidence="3" key="1">
    <citation type="submission" date="2017-09" db="EMBL/GenBank/DDBJ databases">
        <title>Metaegenomics of thermophilic ammonia-oxidizing enrichment culture.</title>
        <authorList>
            <person name="Kato S."/>
            <person name="Suzuki K."/>
        </authorList>
    </citation>
    <scope>NUCLEOTIDE SEQUENCE [LARGE SCALE GENOMIC DNA]</scope>
</reference>
<dbReference type="EMBL" id="BEHT01000012">
    <property type="protein sequence ID" value="GBC98520.1"/>
    <property type="molecule type" value="Genomic_DNA"/>
</dbReference>
<dbReference type="Gene3D" id="3.30.457.10">
    <property type="entry name" value="Copper amine oxidase-like, N-terminal domain"/>
    <property type="match status" value="1"/>
</dbReference>
<proteinExistence type="predicted"/>
<dbReference type="InterPro" id="IPR012854">
    <property type="entry name" value="Cu_amine_oxidase-like_N"/>
</dbReference>
<evidence type="ECO:0000259" key="1">
    <source>
        <dbReference type="Pfam" id="PF07833"/>
    </source>
</evidence>
<gene>
    <name evidence="2" type="ORF">HRbin17_01033</name>
</gene>
<dbReference type="SUPFAM" id="SSF55383">
    <property type="entry name" value="Copper amine oxidase, domain N"/>
    <property type="match status" value="1"/>
</dbReference>
<comment type="caution">
    <text evidence="2">The sequence shown here is derived from an EMBL/GenBank/DDBJ whole genome shotgun (WGS) entry which is preliminary data.</text>
</comment>
<dbReference type="InterPro" id="IPR036582">
    <property type="entry name" value="Mao_N_sf"/>
</dbReference>
<evidence type="ECO:0000313" key="3">
    <source>
        <dbReference type="Proteomes" id="UP000236173"/>
    </source>
</evidence>